<dbReference type="InterPro" id="IPR026040">
    <property type="entry name" value="HyI-like"/>
</dbReference>
<comment type="similarity">
    <text evidence="2">Belongs to the hyi family.</text>
</comment>
<feature type="domain" description="Xylose isomerase-like TIM barrel" evidence="4">
    <location>
        <begin position="39"/>
        <end position="276"/>
    </location>
</feature>
<dbReference type="EMBL" id="WMBA01000020">
    <property type="protein sequence ID" value="MTD55317.1"/>
    <property type="molecule type" value="Genomic_DNA"/>
</dbReference>
<dbReference type="Pfam" id="PF01261">
    <property type="entry name" value="AP_endonuc_2"/>
    <property type="match status" value="1"/>
</dbReference>
<dbReference type="InterPro" id="IPR036237">
    <property type="entry name" value="Xyl_isomerase-like_sf"/>
</dbReference>
<sequence>MTAPYPVDAHDATGEAGTVRYDANLSILFTELPLRRRAEAARAAGFTAVEYWWPFDTAAPGDREVDEFVRSVADAGVTLAGLNFFADDLAAGHRGIVSWIGREKELADSVDIAVGIAGQLGCRTFNALYGNRIDGQEPAAQDEHALSTLDSAAAAAAGIGARLAIEPLSGADRYPLRTAADALAVLDKLGRDNVTLLFDLYHLGTNGDDLDAVIERHTPRIGHVQVADVPGRQEPGTGTLDITGYLAKLASAGYDGYVGLEYRPSGRTEDSFGWLEGQR</sequence>
<dbReference type="PIRSF" id="PIRSF006241">
    <property type="entry name" value="HyI"/>
    <property type="match status" value="1"/>
</dbReference>
<feature type="active site" description="Proton donor/acceptor" evidence="3">
    <location>
        <position position="261"/>
    </location>
</feature>
<comment type="caution">
    <text evidence="5">The sequence shown here is derived from an EMBL/GenBank/DDBJ whole genome shotgun (WGS) entry which is preliminary data.</text>
</comment>
<dbReference type="GO" id="GO:0046487">
    <property type="term" value="P:glyoxylate metabolic process"/>
    <property type="evidence" value="ECO:0007669"/>
    <property type="project" value="TreeGrafter"/>
</dbReference>
<evidence type="ECO:0000313" key="5">
    <source>
        <dbReference type="EMBL" id="MTD55317.1"/>
    </source>
</evidence>
<evidence type="ECO:0000256" key="3">
    <source>
        <dbReference type="PIRSR" id="PIRSR006241-50"/>
    </source>
</evidence>
<dbReference type="Proteomes" id="UP000440096">
    <property type="component" value="Unassembled WGS sequence"/>
</dbReference>
<dbReference type="PANTHER" id="PTHR43489:SF6">
    <property type="entry name" value="HYDROXYPYRUVATE ISOMERASE-RELATED"/>
    <property type="match status" value="1"/>
</dbReference>
<dbReference type="InterPro" id="IPR013022">
    <property type="entry name" value="Xyl_isomerase-like_TIM-brl"/>
</dbReference>
<organism evidence="5 6">
    <name type="scientific">Amycolatopsis pithecellobii</name>
    <dbReference type="NCBI Taxonomy" id="664692"/>
    <lineage>
        <taxon>Bacteria</taxon>
        <taxon>Bacillati</taxon>
        <taxon>Actinomycetota</taxon>
        <taxon>Actinomycetes</taxon>
        <taxon>Pseudonocardiales</taxon>
        <taxon>Pseudonocardiaceae</taxon>
        <taxon>Amycolatopsis</taxon>
    </lineage>
</organism>
<keyword evidence="1 2" id="KW-0413">Isomerase</keyword>
<keyword evidence="6" id="KW-1185">Reference proteome</keyword>
<dbReference type="SUPFAM" id="SSF51658">
    <property type="entry name" value="Xylose isomerase-like"/>
    <property type="match status" value="1"/>
</dbReference>
<gene>
    <name evidence="5" type="ORF">GKO32_15215</name>
</gene>
<accession>A0A6N7YQM8</accession>
<evidence type="ECO:0000313" key="6">
    <source>
        <dbReference type="Proteomes" id="UP000440096"/>
    </source>
</evidence>
<proteinExistence type="inferred from homology"/>
<reference evidence="5 6" key="1">
    <citation type="submission" date="2019-11" db="EMBL/GenBank/DDBJ databases">
        <title>Draft genome of Amycolatopsis RM579.</title>
        <authorList>
            <person name="Duangmal K."/>
            <person name="Mingma R."/>
        </authorList>
    </citation>
    <scope>NUCLEOTIDE SEQUENCE [LARGE SCALE GENOMIC DNA]</scope>
    <source>
        <strain evidence="5 6">RM579</strain>
    </source>
</reference>
<dbReference type="PANTHER" id="PTHR43489">
    <property type="entry name" value="ISOMERASE"/>
    <property type="match status" value="1"/>
</dbReference>
<evidence type="ECO:0000259" key="4">
    <source>
        <dbReference type="Pfam" id="PF01261"/>
    </source>
</evidence>
<dbReference type="Gene3D" id="3.20.20.150">
    <property type="entry name" value="Divalent-metal-dependent TIM barrel enzymes"/>
    <property type="match status" value="1"/>
</dbReference>
<dbReference type="AlphaFoldDB" id="A0A6N7YQM8"/>
<evidence type="ECO:0000256" key="1">
    <source>
        <dbReference type="ARBA" id="ARBA00023235"/>
    </source>
</evidence>
<name>A0A6N7YQM8_9PSEU</name>
<feature type="active site" description="Proton donor/acceptor" evidence="3">
    <location>
        <position position="166"/>
    </location>
</feature>
<protein>
    <submittedName>
        <fullName evidence="5">TIM barrel protein</fullName>
    </submittedName>
</protein>
<dbReference type="InterPro" id="IPR050417">
    <property type="entry name" value="Sugar_Epim/Isomerase"/>
</dbReference>
<dbReference type="GO" id="GO:0008903">
    <property type="term" value="F:hydroxypyruvate isomerase activity"/>
    <property type="evidence" value="ECO:0007669"/>
    <property type="project" value="TreeGrafter"/>
</dbReference>
<evidence type="ECO:0000256" key="2">
    <source>
        <dbReference type="PIRNR" id="PIRNR006241"/>
    </source>
</evidence>